<keyword evidence="5 9" id="KW-0630">Potassium</keyword>
<dbReference type="NCBIfam" id="TIGR00680">
    <property type="entry name" value="kdpA"/>
    <property type="match status" value="1"/>
</dbReference>
<keyword evidence="4 9" id="KW-0812">Transmembrane</keyword>
<evidence type="ECO:0000256" key="5">
    <source>
        <dbReference type="ARBA" id="ARBA00022958"/>
    </source>
</evidence>
<feature type="transmembrane region" description="Helical" evidence="9">
    <location>
        <begin position="181"/>
        <end position="203"/>
    </location>
</feature>
<dbReference type="PANTHER" id="PTHR30607:SF2">
    <property type="entry name" value="POTASSIUM-TRANSPORTING ATPASE POTASSIUM-BINDING SUBUNIT"/>
    <property type="match status" value="1"/>
</dbReference>
<feature type="transmembrane region" description="Helical" evidence="9">
    <location>
        <begin position="138"/>
        <end position="160"/>
    </location>
</feature>
<feature type="transmembrane region" description="Helical" evidence="9">
    <location>
        <begin position="398"/>
        <end position="417"/>
    </location>
</feature>
<organism evidence="10 11">
    <name type="scientific">Duganella vulcania</name>
    <dbReference type="NCBI Taxonomy" id="2692166"/>
    <lineage>
        <taxon>Bacteria</taxon>
        <taxon>Pseudomonadati</taxon>
        <taxon>Pseudomonadota</taxon>
        <taxon>Betaproteobacteria</taxon>
        <taxon>Burkholderiales</taxon>
        <taxon>Oxalobacteraceae</taxon>
        <taxon>Telluria group</taxon>
        <taxon>Duganella</taxon>
    </lineage>
</organism>
<dbReference type="GO" id="GO:0008556">
    <property type="term" value="F:P-type potassium transmembrane transporter activity"/>
    <property type="evidence" value="ECO:0007669"/>
    <property type="project" value="InterPro"/>
</dbReference>
<dbReference type="AlphaFoldDB" id="A0A845GE71"/>
<keyword evidence="2 9" id="KW-1003">Cell membrane</keyword>
<dbReference type="GO" id="GO:0030955">
    <property type="term" value="F:potassium ion binding"/>
    <property type="evidence" value="ECO:0007669"/>
    <property type="project" value="UniProtKB-UniRule"/>
</dbReference>
<comment type="subunit">
    <text evidence="9">The system is composed of three essential subunits: KdpA, KdpB and KdpC.</text>
</comment>
<feature type="transmembrane region" description="Helical" evidence="9">
    <location>
        <begin position="371"/>
        <end position="391"/>
    </location>
</feature>
<evidence type="ECO:0000256" key="6">
    <source>
        <dbReference type="ARBA" id="ARBA00022989"/>
    </source>
</evidence>
<comment type="subcellular location">
    <subcellularLocation>
        <location evidence="9">Cell membrane</location>
        <topology evidence="9">Multi-pass membrane protein</topology>
    </subcellularLocation>
</comment>
<dbReference type="InterPro" id="IPR004623">
    <property type="entry name" value="KdpA"/>
</dbReference>
<name>A0A845GE71_9BURK</name>
<keyword evidence="1 9" id="KW-0813">Transport</keyword>
<evidence type="ECO:0000256" key="2">
    <source>
        <dbReference type="ARBA" id="ARBA00022475"/>
    </source>
</evidence>
<gene>
    <name evidence="9 10" type="primary">kdpA</name>
    <name evidence="10" type="ORF">GTP91_29245</name>
</gene>
<feature type="transmembrane region" description="Helical" evidence="9">
    <location>
        <begin position="463"/>
        <end position="481"/>
    </location>
</feature>
<keyword evidence="8 9" id="KW-0472">Membrane</keyword>
<dbReference type="RefSeq" id="WP_161099918.1">
    <property type="nucleotide sequence ID" value="NZ_WWCW01000181.1"/>
</dbReference>
<feature type="transmembrane region" description="Helical" evidence="9">
    <location>
        <begin position="286"/>
        <end position="306"/>
    </location>
</feature>
<feature type="transmembrane region" description="Helical" evidence="9">
    <location>
        <begin position="69"/>
        <end position="88"/>
    </location>
</feature>
<feature type="transmembrane region" description="Helical" evidence="9">
    <location>
        <begin position="423"/>
        <end position="442"/>
    </location>
</feature>
<comment type="caution">
    <text evidence="10">The sequence shown here is derived from an EMBL/GenBank/DDBJ whole genome shotgun (WGS) entry which is preliminary data.</text>
</comment>
<evidence type="ECO:0000256" key="7">
    <source>
        <dbReference type="ARBA" id="ARBA00023065"/>
    </source>
</evidence>
<dbReference type="EMBL" id="WWCW01000181">
    <property type="protein sequence ID" value="MYM91248.1"/>
    <property type="molecule type" value="Genomic_DNA"/>
</dbReference>
<sequence length="605" mass="63179">MTTQSILLLVVFLGALLALSYPLGILLARVGDGGAVRGLGWIGKIETLLYRAAGIAGKDGKVEGQNWKAYAIALMLFNGLGALATYGLQRVQLYLPLNPQGLGNVSPDSSFNTAVSFVANTNWQGYGGETTMSYLTQMLVLAGQNFFSAATGIAVAYALIRGFSSRSAKSIGNFWVDVTRSTLYVLLPLSFIFAVFLVGQGAIQNFSAYKDVALMDPVTYTQPKVGADGQPLKDAKGEPLTETLTTSTQTIAMGPVASQEAIKMLGTNGGGFFNANSSHPYENPTALANFAQMLSIFLIPAGLCFAFGRMVGDRRQGWAVLAAMTLLFVACTVAVMGAEQQAHPALQALGVDQSASALQPGGNMEGKEARFGISASTLFAAVTTAASCGAVNAWHDSFMPVGGMIPMLLMQFGEVIFGGVGSGLYGMLIFAIMAVFIAGLMIGRTPEYLGKKIQSYEMKMTSIAILVTPTLVLAGTAVAVMCDAGKAGILNPGAHGFSEILYAFTSAANNNGSAFGGLSANTPFYNTMLAIAMWFGRFGVIVPILAIAGSLAGKQRLEVNSGTLPTHGPVFVGLLVGVVALVGVLNYVPALALGPVVEHLQLFAK</sequence>
<feature type="transmembrane region" description="Helical" evidence="9">
    <location>
        <begin position="6"/>
        <end position="28"/>
    </location>
</feature>
<dbReference type="Pfam" id="PF03814">
    <property type="entry name" value="KdpA"/>
    <property type="match status" value="1"/>
</dbReference>
<evidence type="ECO:0000256" key="8">
    <source>
        <dbReference type="ARBA" id="ARBA00023136"/>
    </source>
</evidence>
<dbReference type="GO" id="GO:0005886">
    <property type="term" value="C:plasma membrane"/>
    <property type="evidence" value="ECO:0007669"/>
    <property type="project" value="UniProtKB-SubCell"/>
</dbReference>
<dbReference type="PANTHER" id="PTHR30607">
    <property type="entry name" value="POTASSIUM-TRANSPORTING ATPASE A CHAIN"/>
    <property type="match status" value="1"/>
</dbReference>
<keyword evidence="3 9" id="KW-0633">Potassium transport</keyword>
<dbReference type="PIRSF" id="PIRSF001294">
    <property type="entry name" value="K_ATPaseA"/>
    <property type="match status" value="1"/>
</dbReference>
<feature type="transmembrane region" description="Helical" evidence="9">
    <location>
        <begin position="570"/>
        <end position="588"/>
    </location>
</feature>
<evidence type="ECO:0000256" key="4">
    <source>
        <dbReference type="ARBA" id="ARBA00022692"/>
    </source>
</evidence>
<evidence type="ECO:0000256" key="1">
    <source>
        <dbReference type="ARBA" id="ARBA00022448"/>
    </source>
</evidence>
<dbReference type="Proteomes" id="UP000470302">
    <property type="component" value="Unassembled WGS sequence"/>
</dbReference>
<reference evidence="10 11" key="1">
    <citation type="submission" date="2020-01" db="EMBL/GenBank/DDBJ databases">
        <title>Novel species isolated from a subtropical stream in China.</title>
        <authorList>
            <person name="Lu H."/>
        </authorList>
    </citation>
    <scope>NUCLEOTIDE SEQUENCE [LARGE SCALE GENOMIC DNA]</scope>
    <source>
        <strain evidence="10 11">FT82W</strain>
    </source>
</reference>
<evidence type="ECO:0000256" key="9">
    <source>
        <dbReference type="HAMAP-Rule" id="MF_00275"/>
    </source>
</evidence>
<keyword evidence="6 9" id="KW-1133">Transmembrane helix</keyword>
<feature type="transmembrane region" description="Helical" evidence="9">
    <location>
        <begin position="528"/>
        <end position="549"/>
    </location>
</feature>
<keyword evidence="7 9" id="KW-0406">Ion transport</keyword>
<dbReference type="HAMAP" id="MF_00275">
    <property type="entry name" value="KdpA"/>
    <property type="match status" value="1"/>
</dbReference>
<comment type="function">
    <text evidence="9">Part of the high-affinity ATP-driven potassium transport (or Kdp) system, which catalyzes the hydrolysis of ATP coupled with the electrogenic transport of potassium into the cytoplasm. This subunit binds the extracellular potassium ions and delivers the ions to the membrane domain of KdpB through an intramembrane tunnel.</text>
</comment>
<accession>A0A845GE71</accession>
<protein>
    <recommendedName>
        <fullName evidence="9">Potassium-transporting ATPase potassium-binding subunit</fullName>
    </recommendedName>
    <alternativeName>
        <fullName evidence="9">ATP phosphohydrolase [potassium-transporting] A chain</fullName>
    </alternativeName>
    <alternativeName>
        <fullName evidence="9">Potassium-binding and translocating subunit A</fullName>
    </alternativeName>
    <alternativeName>
        <fullName evidence="9">Potassium-translocating ATPase A chain</fullName>
    </alternativeName>
</protein>
<evidence type="ECO:0000256" key="3">
    <source>
        <dbReference type="ARBA" id="ARBA00022538"/>
    </source>
</evidence>
<evidence type="ECO:0000313" key="10">
    <source>
        <dbReference type="EMBL" id="MYM91248.1"/>
    </source>
</evidence>
<evidence type="ECO:0000313" key="11">
    <source>
        <dbReference type="Proteomes" id="UP000470302"/>
    </source>
</evidence>
<feature type="transmembrane region" description="Helical" evidence="9">
    <location>
        <begin position="318"/>
        <end position="338"/>
    </location>
</feature>
<proteinExistence type="inferred from homology"/>
<comment type="similarity">
    <text evidence="9">Belongs to the KdpA family.</text>
</comment>